<keyword evidence="8 11" id="KW-1133">Transmembrane helix</keyword>
<dbReference type="OrthoDB" id="9782003at2"/>
<evidence type="ECO:0000256" key="10">
    <source>
        <dbReference type="ARBA" id="ARBA00023136"/>
    </source>
</evidence>
<keyword evidence="11" id="KW-0479">Metal-binding</keyword>
<evidence type="ECO:0000256" key="6">
    <source>
        <dbReference type="ARBA" id="ARBA00022801"/>
    </source>
</evidence>
<name>A0A343JBL4_9CLOT</name>
<sequence>MYIIYALIGFGLLIIVHELGHFIMAKVNGIKVEEFSIGMGPKILSTQGKETKYSLGLFPIGGYVKMLGEEEEVQDERSFSSKSPLRRISVIVAGAAMNFLFAILMYTIILNKFGYALPVVDSVVENSPAMEAGLQEGDKFLKVDGNKIYTSEDIQFAIGMAKDNSVDFLIERNGEKYEYTITPELVKDGNSERYMIGFGFKYINSPNIFDSFKHSFNKTISAVNQTFTGIKMMVTGKLNLKTDVGGPVSIIRMSSAAAESGIWNLVYFLAYISINLAVMNMMPFPALDGGWTVILLIELITRRKVPEKVVAAINYFGIMFLFGVMILVTIKDILFPISL</sequence>
<feature type="transmembrane region" description="Helical" evidence="11">
    <location>
        <begin position="309"/>
        <end position="330"/>
    </location>
</feature>
<proteinExistence type="inferred from homology"/>
<evidence type="ECO:0000256" key="1">
    <source>
        <dbReference type="ARBA" id="ARBA00001947"/>
    </source>
</evidence>
<accession>A0A343JBL4</accession>
<dbReference type="PANTHER" id="PTHR42837:SF2">
    <property type="entry name" value="MEMBRANE METALLOPROTEASE ARASP2, CHLOROPLASTIC-RELATED"/>
    <property type="match status" value="1"/>
</dbReference>
<comment type="similarity">
    <text evidence="3 11">Belongs to the peptidase M50B family.</text>
</comment>
<dbReference type="CDD" id="cd23081">
    <property type="entry name" value="cpPDZ_EcRseP-like"/>
    <property type="match status" value="1"/>
</dbReference>
<evidence type="ECO:0000256" key="3">
    <source>
        <dbReference type="ARBA" id="ARBA00007931"/>
    </source>
</evidence>
<feature type="transmembrane region" description="Helical" evidence="11">
    <location>
        <begin position="6"/>
        <end position="25"/>
    </location>
</feature>
<dbReference type="KEGG" id="cia:BEN51_05395"/>
<dbReference type="InterPro" id="IPR001478">
    <property type="entry name" value="PDZ"/>
</dbReference>
<evidence type="ECO:0000256" key="2">
    <source>
        <dbReference type="ARBA" id="ARBA00004141"/>
    </source>
</evidence>
<dbReference type="SUPFAM" id="SSF50156">
    <property type="entry name" value="PDZ domain-like"/>
    <property type="match status" value="1"/>
</dbReference>
<keyword evidence="4 13" id="KW-0645">Protease</keyword>
<evidence type="ECO:0000256" key="5">
    <source>
        <dbReference type="ARBA" id="ARBA00022692"/>
    </source>
</evidence>
<protein>
    <recommendedName>
        <fullName evidence="11">Zinc metalloprotease</fullName>
        <ecNumber evidence="11">3.4.24.-</ecNumber>
    </recommendedName>
</protein>
<comment type="cofactor">
    <cofactor evidence="1 11">
        <name>Zn(2+)</name>
        <dbReference type="ChEBI" id="CHEBI:29105"/>
    </cofactor>
</comment>
<keyword evidence="10 11" id="KW-0472">Membrane</keyword>
<dbReference type="GO" id="GO:0006508">
    <property type="term" value="P:proteolysis"/>
    <property type="evidence" value="ECO:0007669"/>
    <property type="project" value="UniProtKB-KW"/>
</dbReference>
<evidence type="ECO:0000256" key="7">
    <source>
        <dbReference type="ARBA" id="ARBA00022833"/>
    </source>
</evidence>
<evidence type="ECO:0000256" key="9">
    <source>
        <dbReference type="ARBA" id="ARBA00023049"/>
    </source>
</evidence>
<dbReference type="AlphaFoldDB" id="A0A343JBL4"/>
<dbReference type="GO" id="GO:0004222">
    <property type="term" value="F:metalloendopeptidase activity"/>
    <property type="evidence" value="ECO:0007669"/>
    <property type="project" value="InterPro"/>
</dbReference>
<feature type="domain" description="PDZ" evidence="12">
    <location>
        <begin position="97"/>
        <end position="174"/>
    </location>
</feature>
<dbReference type="PANTHER" id="PTHR42837">
    <property type="entry name" value="REGULATOR OF SIGMA-E PROTEASE RSEP"/>
    <property type="match status" value="1"/>
</dbReference>
<dbReference type="GO" id="GO:0046872">
    <property type="term" value="F:metal ion binding"/>
    <property type="evidence" value="ECO:0007669"/>
    <property type="project" value="UniProtKB-KW"/>
</dbReference>
<dbReference type="InterPro" id="IPR004387">
    <property type="entry name" value="Pept_M50_Zn"/>
</dbReference>
<keyword evidence="14" id="KW-1185">Reference proteome</keyword>
<dbReference type="Pfam" id="PF02163">
    <property type="entry name" value="Peptidase_M50"/>
    <property type="match status" value="1"/>
</dbReference>
<feature type="transmembrane region" description="Helical" evidence="11">
    <location>
        <begin position="268"/>
        <end position="297"/>
    </location>
</feature>
<dbReference type="EC" id="3.4.24.-" evidence="11"/>
<dbReference type="EMBL" id="CP016786">
    <property type="protein sequence ID" value="ASW42922.1"/>
    <property type="molecule type" value="Genomic_DNA"/>
</dbReference>
<keyword evidence="6 11" id="KW-0378">Hydrolase</keyword>
<evidence type="ECO:0000256" key="4">
    <source>
        <dbReference type="ARBA" id="ARBA00022670"/>
    </source>
</evidence>
<dbReference type="InterPro" id="IPR041489">
    <property type="entry name" value="PDZ_6"/>
</dbReference>
<evidence type="ECO:0000256" key="11">
    <source>
        <dbReference type="RuleBase" id="RU362031"/>
    </source>
</evidence>
<evidence type="ECO:0000313" key="13">
    <source>
        <dbReference type="EMBL" id="ASW42922.1"/>
    </source>
</evidence>
<evidence type="ECO:0000256" key="8">
    <source>
        <dbReference type="ARBA" id="ARBA00022989"/>
    </source>
</evidence>
<evidence type="ECO:0000313" key="14">
    <source>
        <dbReference type="Proteomes" id="UP000264883"/>
    </source>
</evidence>
<dbReference type="SMART" id="SM00228">
    <property type="entry name" value="PDZ"/>
    <property type="match status" value="1"/>
</dbReference>
<dbReference type="NCBIfam" id="TIGR00054">
    <property type="entry name" value="RIP metalloprotease RseP"/>
    <property type="match status" value="1"/>
</dbReference>
<dbReference type="Proteomes" id="UP000264883">
    <property type="component" value="Chromosome"/>
</dbReference>
<dbReference type="Pfam" id="PF17820">
    <property type="entry name" value="PDZ_6"/>
    <property type="match status" value="1"/>
</dbReference>
<organism evidence="13 14">
    <name type="scientific">Clostridium isatidis</name>
    <dbReference type="NCBI Taxonomy" id="182773"/>
    <lineage>
        <taxon>Bacteria</taxon>
        <taxon>Bacillati</taxon>
        <taxon>Bacillota</taxon>
        <taxon>Clostridia</taxon>
        <taxon>Eubacteriales</taxon>
        <taxon>Clostridiaceae</taxon>
        <taxon>Clostridium</taxon>
    </lineage>
</organism>
<comment type="subcellular location">
    <subcellularLocation>
        <location evidence="2">Membrane</location>
        <topology evidence="2">Multi-pass membrane protein</topology>
    </subcellularLocation>
</comment>
<dbReference type="RefSeq" id="WP_119865062.1">
    <property type="nucleotide sequence ID" value="NZ_CP016786.1"/>
</dbReference>
<dbReference type="InterPro" id="IPR036034">
    <property type="entry name" value="PDZ_sf"/>
</dbReference>
<feature type="transmembrane region" description="Helical" evidence="11">
    <location>
        <begin position="88"/>
        <end position="109"/>
    </location>
</feature>
<evidence type="ECO:0000259" key="12">
    <source>
        <dbReference type="SMART" id="SM00228"/>
    </source>
</evidence>
<dbReference type="CDD" id="cd06163">
    <property type="entry name" value="S2P-M50_PDZ_RseP-like"/>
    <property type="match status" value="1"/>
</dbReference>
<dbReference type="InterPro" id="IPR008915">
    <property type="entry name" value="Peptidase_M50"/>
</dbReference>
<dbReference type="Gene3D" id="2.30.42.10">
    <property type="match status" value="1"/>
</dbReference>
<reference evidence="13 14" key="1">
    <citation type="submission" date="2016-08" db="EMBL/GenBank/DDBJ databases">
        <title>Complete Genome Sequence Of The Indigo Reducing Clostridium isatidis DSM15098.</title>
        <authorList>
            <person name="Little G.T."/>
            <person name="Minton N.P."/>
        </authorList>
    </citation>
    <scope>NUCLEOTIDE SEQUENCE [LARGE SCALE GENOMIC DNA]</scope>
    <source>
        <strain evidence="13 14">DSM 15098</strain>
    </source>
</reference>
<dbReference type="GO" id="GO:0016020">
    <property type="term" value="C:membrane"/>
    <property type="evidence" value="ECO:0007669"/>
    <property type="project" value="UniProtKB-SubCell"/>
</dbReference>
<keyword evidence="5 11" id="KW-0812">Transmembrane</keyword>
<keyword evidence="7 11" id="KW-0862">Zinc</keyword>
<gene>
    <name evidence="13" type="ORF">BEN51_05395</name>
</gene>
<keyword evidence="9 11" id="KW-0482">Metalloprotease</keyword>